<dbReference type="EMBL" id="CAJNOB010000016">
    <property type="protein sequence ID" value="CAF0697841.1"/>
    <property type="molecule type" value="Genomic_DNA"/>
</dbReference>
<proteinExistence type="predicted"/>
<dbReference type="AlphaFoldDB" id="A0A8J2FSP5"/>
<feature type="region of interest" description="Disordered" evidence="1">
    <location>
        <begin position="17"/>
        <end position="48"/>
    </location>
</feature>
<evidence type="ECO:0000256" key="1">
    <source>
        <dbReference type="SAM" id="MobiDB-lite"/>
    </source>
</evidence>
<feature type="compositionally biased region" description="Polar residues" evidence="1">
    <location>
        <begin position="24"/>
        <end position="38"/>
    </location>
</feature>
<sequence length="48" mass="5749">MAYEFFPETIAFTRTKQRQRLESMKQTFGSSQTPTGSKTMERIRKRFL</sequence>
<evidence type="ECO:0000313" key="2">
    <source>
        <dbReference type="EMBL" id="CAF0697841.1"/>
    </source>
</evidence>
<organism evidence="2 3">
    <name type="scientific">Candidatus Methylacidithermus pantelleriae</name>
    <dbReference type="NCBI Taxonomy" id="2744239"/>
    <lineage>
        <taxon>Bacteria</taxon>
        <taxon>Pseudomonadati</taxon>
        <taxon>Verrucomicrobiota</taxon>
        <taxon>Methylacidiphilae</taxon>
        <taxon>Methylacidiphilales</taxon>
        <taxon>Methylacidiphilaceae</taxon>
        <taxon>Candidatus Methylacidithermus</taxon>
    </lineage>
</organism>
<keyword evidence="3" id="KW-1185">Reference proteome</keyword>
<evidence type="ECO:0000313" key="3">
    <source>
        <dbReference type="Proteomes" id="UP000663859"/>
    </source>
</evidence>
<name>A0A8J2FSP5_9BACT</name>
<reference evidence="2" key="1">
    <citation type="submission" date="2021-02" db="EMBL/GenBank/DDBJ databases">
        <authorList>
            <person name="Cremers G."/>
            <person name="Picone N."/>
        </authorList>
    </citation>
    <scope>NUCLEOTIDE SEQUENCE</scope>
    <source>
        <strain evidence="2">PQ17</strain>
    </source>
</reference>
<protein>
    <submittedName>
        <fullName evidence="2">Uncharacterized protein</fullName>
    </submittedName>
</protein>
<gene>
    <name evidence="2" type="ORF">MPNT_230036</name>
</gene>
<accession>A0A8J2FSP5</accession>
<dbReference type="Proteomes" id="UP000663859">
    <property type="component" value="Unassembled WGS sequence"/>
</dbReference>
<comment type="caution">
    <text evidence="2">The sequence shown here is derived from an EMBL/GenBank/DDBJ whole genome shotgun (WGS) entry which is preliminary data.</text>
</comment>